<dbReference type="FunFam" id="2.60.120.970:FF:000015">
    <property type="entry name" value="Left-right determination factor"/>
    <property type="match status" value="1"/>
</dbReference>
<dbReference type="SMART" id="SM00204">
    <property type="entry name" value="TGFB"/>
    <property type="match status" value="1"/>
</dbReference>
<keyword evidence="22" id="KW-0325">Glycoprotein</keyword>
<keyword evidence="10" id="KW-0964">Secreted</keyword>
<evidence type="ECO:0000256" key="29">
    <source>
        <dbReference type="SAM" id="MobiDB-lite"/>
    </source>
</evidence>
<evidence type="ECO:0000256" key="6">
    <source>
        <dbReference type="ARBA" id="ARBA00006656"/>
    </source>
</evidence>
<evidence type="ECO:0000256" key="15">
    <source>
        <dbReference type="ARBA" id="ARBA00022729"/>
    </source>
</evidence>
<comment type="subunit">
    <text evidence="23">Homodecamer; composed of 5 homodimers. Interacts with LTO1.</text>
</comment>
<dbReference type="InterPro" id="IPR028939">
    <property type="entry name" value="P5C_Rdtase_cat_N"/>
</dbReference>
<dbReference type="PROSITE" id="PS00250">
    <property type="entry name" value="TGF_BETA_1"/>
    <property type="match status" value="1"/>
</dbReference>
<dbReference type="InterPro" id="IPR003942">
    <property type="entry name" value="LRDF"/>
</dbReference>
<evidence type="ECO:0000256" key="21">
    <source>
        <dbReference type="ARBA" id="ARBA00023157"/>
    </source>
</evidence>
<feature type="region of interest" description="Disordered" evidence="29">
    <location>
        <begin position="665"/>
        <end position="691"/>
    </location>
</feature>
<keyword evidence="8" id="KW-0963">Cytoplasm</keyword>
<dbReference type="InterPro" id="IPR053790">
    <property type="entry name" value="P5CR-like_CS"/>
</dbReference>
<feature type="compositionally biased region" description="Polar residues" evidence="29">
    <location>
        <begin position="1008"/>
        <end position="1017"/>
    </location>
</feature>
<comment type="function">
    <text evidence="26">Oxidoreductase that catalyzes the last step in proline biosynthesis, which corresponds to the reduction of pyrroline-5-carboxylate to L-proline using NAD(P)H. At physiologic concentrations, has higher specific activity in the presence of NADH. Involved in cellular response to oxidative stress. In some cell types, such as erythrocytes, its primary function may be the generation of NADP(+).</text>
</comment>
<evidence type="ECO:0000256" key="14">
    <source>
        <dbReference type="ARBA" id="ARBA00022685"/>
    </source>
</evidence>
<feature type="region of interest" description="Disordered" evidence="29">
    <location>
        <begin position="594"/>
        <end position="619"/>
    </location>
</feature>
<feature type="region of interest" description="Disordered" evidence="29">
    <location>
        <begin position="1"/>
        <end position="52"/>
    </location>
</feature>
<dbReference type="InterPro" id="IPR001111">
    <property type="entry name" value="TGF-b_propeptide"/>
</dbReference>
<evidence type="ECO:0000256" key="24">
    <source>
        <dbReference type="ARBA" id="ARBA00049867"/>
    </source>
</evidence>
<comment type="caution">
    <text evidence="31">The sequence shown here is derived from an EMBL/GenBank/DDBJ whole genome shotgun (WGS) entry which is preliminary data.</text>
</comment>
<dbReference type="Pfam" id="PF14748">
    <property type="entry name" value="P5CR_dimer"/>
    <property type="match status" value="1"/>
</dbReference>
<sequence>VPPTEGRSEQTGLSAAQPRTTLHRLKRAPELPSTRAQKPVPAGGTRRQAEVPDADLSSLTTWLSDHTPLLLKTLLGLHVHTLAMRDDTVPGSSREIPPLSISGSLPLPGMCLLNDEEKIKETENGEENYLIDSNKMKLMKIEKRKLLKNKMASPGLAIKLAQPGSQHTQLGPSWSLLRGLLCLPLLLLSSTMRPLWLCWALWALALAGPAAALTEEQILGSLLQQLHLSEVPVLDKADRAQLVTPAHVRAQYVALLQRSHGAHSRGKRFSQHFREVAGRFLVSEASTYLLVFGMEQRLAPHSELVQAVLRLFQEPAAKAALRKHERLSPRSARARVTVEWLHVRDDGANRTSLIDSRLVSIHDSGWKAFDVTEAINFWQQLSRPQQPLLLQVSVQREHLGPLASSAHKLVRFTSQGAGGTGPAEPQLELHTLDLRDYGAQGNCDTEAPPVLEGTRCCRQEMYIDLQGMKWAENWVLEPPGFLAYECVGSCRQPPEPQTLRWPFLGPRQCIASETTSLPMIVSIKEGGRARPQVVSLPNMRVQKCSCAWDGAPVSTALCEAPPVKPHSCPQTATWSHSAPGGGCVPRPEIRLTKHPGIQPETTPTVNSRPGGCGAHSRRKSRLPCATSEVSPPILRIGPPRALACGLANLVGRGHVEPRVRVGRGRGIGLRDPAPEAARGAQGLPGTSGPRLSRFLRLPPHAEPRTMSVGFIGAGQLACALARGFTAAGERALSSTGILSAHKIIASSPEMDLPTVSSLRKMGVNLTRSNKETVRQSDVLFLAVKPHIIPFILDEIGADVQPRHIVVSCAAGVTISSVEKKLMAFQPAPKVIRCMTNTPVVVREGATVYATGTHALVEDGQLLEQLMSSVGFCTEVEEDLIDAVTGLSGSGPAYAFMALDALADGGVKMGLPRRLAVRLGAQALLGAAKMLLDSEQHPGQLKDNVCSPGGATIHALHFLESGGFRSLLINAVEASCTRTRELQSMADQEKISPAALKKTLLDRVKLESPTVSTQTPSNPGRLLTRSPAPGGQKD</sequence>
<dbReference type="GO" id="GO:0055129">
    <property type="term" value="P:L-proline biosynthetic process"/>
    <property type="evidence" value="ECO:0007669"/>
    <property type="project" value="UniProtKB-UniPathway"/>
</dbReference>
<dbReference type="EC" id="1.5.1.2" evidence="28"/>
<dbReference type="HAMAP" id="MF_01925">
    <property type="entry name" value="P5C_reductase"/>
    <property type="match status" value="1"/>
</dbReference>
<dbReference type="SUPFAM" id="SSF57501">
    <property type="entry name" value="Cystine-knot cytokines"/>
    <property type="match status" value="1"/>
</dbReference>
<evidence type="ECO:0000259" key="30">
    <source>
        <dbReference type="PROSITE" id="PS51362"/>
    </source>
</evidence>
<evidence type="ECO:0000256" key="2">
    <source>
        <dbReference type="ARBA" id="ARBA00004496"/>
    </source>
</evidence>
<dbReference type="GO" id="GO:0034599">
    <property type="term" value="P:cellular response to oxidative stress"/>
    <property type="evidence" value="ECO:0007669"/>
    <property type="project" value="UniProtKB-ARBA"/>
</dbReference>
<comment type="catalytic activity">
    <reaction evidence="25">
        <text>L-proline + NAD(+) = (S)-1-pyrroline-5-carboxylate + NADH + 2 H(+)</text>
        <dbReference type="Rhea" id="RHEA:14105"/>
        <dbReference type="ChEBI" id="CHEBI:15378"/>
        <dbReference type="ChEBI" id="CHEBI:17388"/>
        <dbReference type="ChEBI" id="CHEBI:57540"/>
        <dbReference type="ChEBI" id="CHEBI:57945"/>
        <dbReference type="ChEBI" id="CHEBI:60039"/>
        <dbReference type="EC" id="1.5.1.2"/>
    </reaction>
    <physiologicalReaction direction="right-to-left" evidence="25">
        <dbReference type="Rhea" id="RHEA:14107"/>
    </physiologicalReaction>
</comment>
<evidence type="ECO:0000256" key="19">
    <source>
        <dbReference type="ARBA" id="ARBA00023030"/>
    </source>
</evidence>
<dbReference type="SUPFAM" id="SSF48179">
    <property type="entry name" value="6-phosphogluconate dehydrogenase C-terminal domain-like"/>
    <property type="match status" value="1"/>
</dbReference>
<comment type="catalytic activity">
    <reaction evidence="24">
        <text>L-proline + NADP(+) = (S)-1-pyrroline-5-carboxylate + NADPH + 2 H(+)</text>
        <dbReference type="Rhea" id="RHEA:14109"/>
        <dbReference type="ChEBI" id="CHEBI:15378"/>
        <dbReference type="ChEBI" id="CHEBI:17388"/>
        <dbReference type="ChEBI" id="CHEBI:57783"/>
        <dbReference type="ChEBI" id="CHEBI:58349"/>
        <dbReference type="ChEBI" id="CHEBI:60039"/>
        <dbReference type="EC" id="1.5.1.2"/>
    </reaction>
    <physiologicalReaction direction="right-to-left" evidence="24">
        <dbReference type="Rhea" id="RHEA:14111"/>
    </physiologicalReaction>
</comment>
<keyword evidence="32" id="KW-1185">Reference proteome</keyword>
<evidence type="ECO:0000256" key="5">
    <source>
        <dbReference type="ARBA" id="ARBA00005525"/>
    </source>
</evidence>
<evidence type="ECO:0000256" key="17">
    <source>
        <dbReference type="ARBA" id="ARBA00022990"/>
    </source>
</evidence>
<keyword evidence="7" id="KW-0217">Developmental protein</keyword>
<evidence type="ECO:0000313" key="31">
    <source>
        <dbReference type="EMBL" id="KAG8511816.1"/>
    </source>
</evidence>
<comment type="pathway">
    <text evidence="4 28">Amino-acid biosynthesis; L-proline biosynthesis; L-proline from L-glutamate 5-semialdehyde: step 1/1.</text>
</comment>
<feature type="non-terminal residue" evidence="31">
    <location>
        <position position="1"/>
    </location>
</feature>
<dbReference type="InterPro" id="IPR000304">
    <property type="entry name" value="Pyrroline-COOH_reductase"/>
</dbReference>
<feature type="domain" description="TGF-beta family profile" evidence="30">
    <location>
        <begin position="432"/>
        <end position="547"/>
    </location>
</feature>
<dbReference type="PANTHER" id="PTHR11645:SF61">
    <property type="entry name" value="PYRROLINE-5-CARBOXYLATE REDUCTASE 2"/>
    <property type="match status" value="1"/>
</dbReference>
<evidence type="ECO:0000256" key="9">
    <source>
        <dbReference type="ARBA" id="ARBA00022514"/>
    </source>
</evidence>
<keyword evidence="13 28" id="KW-0641">Proline biosynthesis</keyword>
<keyword evidence="15" id="KW-0732">Signal</keyword>
<keyword evidence="21" id="KW-1015">Disulfide bond</keyword>
<evidence type="ECO:0000256" key="1">
    <source>
        <dbReference type="ARBA" id="ARBA00004173"/>
    </source>
</evidence>
<dbReference type="Proteomes" id="UP000700334">
    <property type="component" value="Unassembled WGS sequence"/>
</dbReference>
<reference evidence="31" key="1">
    <citation type="journal article" date="2021" name="Evol. Appl.">
        <title>The genome of the Pyrenean desman and the effects of bottlenecks and inbreeding on the genomic landscape of an endangered species.</title>
        <authorList>
            <person name="Escoda L."/>
            <person name="Castresana J."/>
        </authorList>
    </citation>
    <scope>NUCLEOTIDE SEQUENCE</scope>
    <source>
        <strain evidence="31">IBE-C5619</strain>
    </source>
</reference>
<dbReference type="PROSITE" id="PS00521">
    <property type="entry name" value="P5CR"/>
    <property type="match status" value="1"/>
</dbReference>
<organism evidence="31 32">
    <name type="scientific">Galemys pyrenaicus</name>
    <name type="common">Iberian desman</name>
    <name type="synonym">Pyrenean desman</name>
    <dbReference type="NCBI Taxonomy" id="202257"/>
    <lineage>
        <taxon>Eukaryota</taxon>
        <taxon>Metazoa</taxon>
        <taxon>Chordata</taxon>
        <taxon>Craniata</taxon>
        <taxon>Vertebrata</taxon>
        <taxon>Euteleostomi</taxon>
        <taxon>Mammalia</taxon>
        <taxon>Eutheria</taxon>
        <taxon>Laurasiatheria</taxon>
        <taxon>Eulipotyphla</taxon>
        <taxon>Talpidae</taxon>
        <taxon>Galemys</taxon>
    </lineage>
</organism>
<dbReference type="Pfam" id="PF00019">
    <property type="entry name" value="TGF_beta"/>
    <property type="match status" value="1"/>
</dbReference>
<keyword evidence="19 27" id="KW-0339">Growth factor</keyword>
<evidence type="ECO:0000256" key="13">
    <source>
        <dbReference type="ARBA" id="ARBA00022650"/>
    </source>
</evidence>
<evidence type="ECO:0000256" key="8">
    <source>
        <dbReference type="ARBA" id="ARBA00022490"/>
    </source>
</evidence>
<dbReference type="InterPro" id="IPR017948">
    <property type="entry name" value="TGFb_CS"/>
</dbReference>
<comment type="similarity">
    <text evidence="6 27">Belongs to the TGF-beta family.</text>
</comment>
<dbReference type="Pfam" id="PF00688">
    <property type="entry name" value="TGFb_propeptide"/>
    <property type="match status" value="1"/>
</dbReference>
<dbReference type="GO" id="GO:0005160">
    <property type="term" value="F:transforming growth factor beta receptor binding"/>
    <property type="evidence" value="ECO:0007669"/>
    <property type="project" value="InterPro"/>
</dbReference>
<dbReference type="InterPro" id="IPR001839">
    <property type="entry name" value="TGF-b_C"/>
</dbReference>
<evidence type="ECO:0000256" key="11">
    <source>
        <dbReference type="ARBA" id="ARBA00022553"/>
    </source>
</evidence>
<keyword evidence="14" id="KW-0165">Cleavage on pair of basic residues</keyword>
<evidence type="ECO:0000256" key="26">
    <source>
        <dbReference type="ARBA" id="ARBA00049938"/>
    </source>
</evidence>
<keyword evidence="9" id="KW-0202">Cytokine</keyword>
<evidence type="ECO:0000256" key="16">
    <source>
        <dbReference type="ARBA" id="ARBA00022857"/>
    </source>
</evidence>
<dbReference type="EMBL" id="JAGFMF010011818">
    <property type="protein sequence ID" value="KAG8511816.1"/>
    <property type="molecule type" value="Genomic_DNA"/>
</dbReference>
<dbReference type="Gene3D" id="2.10.90.10">
    <property type="entry name" value="Cystine-knot cytokines"/>
    <property type="match status" value="1"/>
</dbReference>
<evidence type="ECO:0000256" key="23">
    <source>
        <dbReference type="ARBA" id="ARBA00047150"/>
    </source>
</evidence>
<dbReference type="FunFam" id="2.10.90.10:FF:000028">
    <property type="entry name" value="Left-right determination factor"/>
    <property type="match status" value="1"/>
</dbReference>
<dbReference type="Gene3D" id="2.60.120.970">
    <property type="match status" value="1"/>
</dbReference>
<dbReference type="PROSITE" id="PS51362">
    <property type="entry name" value="TGF_BETA_2"/>
    <property type="match status" value="1"/>
</dbReference>
<evidence type="ECO:0000256" key="12">
    <source>
        <dbReference type="ARBA" id="ARBA00022605"/>
    </source>
</evidence>
<feature type="region of interest" description="Disordered" evidence="29">
    <location>
        <begin position="1006"/>
        <end position="1033"/>
    </location>
</feature>
<evidence type="ECO:0000256" key="22">
    <source>
        <dbReference type="ARBA" id="ARBA00023180"/>
    </source>
</evidence>
<keyword evidence="12 28" id="KW-0028">Amino-acid biosynthesis</keyword>
<dbReference type="GO" id="GO:0008083">
    <property type="term" value="F:growth factor activity"/>
    <property type="evidence" value="ECO:0007669"/>
    <property type="project" value="UniProtKB-KW"/>
</dbReference>
<dbReference type="InterPro" id="IPR029036">
    <property type="entry name" value="P5CR_dimer"/>
</dbReference>
<evidence type="ECO:0000256" key="20">
    <source>
        <dbReference type="ARBA" id="ARBA00023128"/>
    </source>
</evidence>
<dbReference type="CDD" id="cd13758">
    <property type="entry name" value="TGF_beta_LEFTY1_2"/>
    <property type="match status" value="1"/>
</dbReference>
<evidence type="ECO:0000256" key="27">
    <source>
        <dbReference type="RuleBase" id="RU000354"/>
    </source>
</evidence>
<evidence type="ECO:0000256" key="4">
    <source>
        <dbReference type="ARBA" id="ARBA00005205"/>
    </source>
</evidence>
<name>A0A8J6A316_GALPY</name>
<dbReference type="PRINTS" id="PR01427">
    <property type="entry name" value="TGFBETA4"/>
</dbReference>
<evidence type="ECO:0000256" key="3">
    <source>
        <dbReference type="ARBA" id="ARBA00004613"/>
    </source>
</evidence>
<dbReference type="GO" id="GO:0005125">
    <property type="term" value="F:cytokine activity"/>
    <property type="evidence" value="ECO:0007669"/>
    <property type="project" value="UniProtKB-KW"/>
</dbReference>
<dbReference type="InterPro" id="IPR036291">
    <property type="entry name" value="NAD(P)-bd_dom_sf"/>
</dbReference>
<gene>
    <name evidence="31" type="ORF">J0S82_012043</name>
</gene>
<proteinExistence type="inferred from homology"/>
<dbReference type="Gene3D" id="3.40.50.720">
    <property type="entry name" value="NAD(P)-binding Rossmann-like Domain"/>
    <property type="match status" value="1"/>
</dbReference>
<evidence type="ECO:0000256" key="7">
    <source>
        <dbReference type="ARBA" id="ARBA00022473"/>
    </source>
</evidence>
<dbReference type="Pfam" id="PF03807">
    <property type="entry name" value="F420_oxidored"/>
    <property type="match status" value="1"/>
</dbReference>
<evidence type="ECO:0000313" key="32">
    <source>
        <dbReference type="Proteomes" id="UP000700334"/>
    </source>
</evidence>
<dbReference type="FunFam" id="3.40.50.720:FF:000064">
    <property type="entry name" value="Pyrroline-5-carboxylate reductase 1"/>
    <property type="match status" value="1"/>
</dbReference>
<keyword evidence="17" id="KW-0007">Acetylation</keyword>
<dbReference type="Gene3D" id="1.10.3730.10">
    <property type="entry name" value="ProC C-terminal domain-like"/>
    <property type="match status" value="1"/>
</dbReference>
<dbReference type="AlphaFoldDB" id="A0A8J6A316"/>
<dbReference type="NCBIfam" id="TIGR00112">
    <property type="entry name" value="proC"/>
    <property type="match status" value="1"/>
</dbReference>
<dbReference type="OrthoDB" id="9658124at2759"/>
<feature type="compositionally biased region" description="Polar residues" evidence="29">
    <location>
        <begin position="9"/>
        <end position="20"/>
    </location>
</feature>
<evidence type="ECO:0000256" key="28">
    <source>
        <dbReference type="RuleBase" id="RU003903"/>
    </source>
</evidence>
<protein>
    <recommendedName>
        <fullName evidence="28">Pyrroline-5-carboxylate reductase</fullName>
        <ecNumber evidence="28">1.5.1.2</ecNumber>
    </recommendedName>
</protein>
<dbReference type="UniPathway" id="UPA00098">
    <property type="reaction ID" value="UER00361"/>
</dbReference>
<accession>A0A8J6A316</accession>
<dbReference type="InterPro" id="IPR029034">
    <property type="entry name" value="Cystine-knot_cytokine"/>
</dbReference>
<keyword evidence="20" id="KW-0496">Mitochondrion</keyword>
<dbReference type="SUPFAM" id="SSF51735">
    <property type="entry name" value="NAD(P)-binding Rossmann-fold domains"/>
    <property type="match status" value="1"/>
</dbReference>
<dbReference type="GO" id="GO:0005739">
    <property type="term" value="C:mitochondrion"/>
    <property type="evidence" value="ECO:0007669"/>
    <property type="project" value="UniProtKB-SubCell"/>
</dbReference>
<dbReference type="GO" id="GO:0004735">
    <property type="term" value="F:pyrroline-5-carboxylate reductase activity"/>
    <property type="evidence" value="ECO:0007669"/>
    <property type="project" value="UniProtKB-EC"/>
</dbReference>
<comment type="subcellular location">
    <subcellularLocation>
        <location evidence="2">Cytoplasm</location>
    </subcellularLocation>
    <subcellularLocation>
        <location evidence="1">Mitochondrion</location>
    </subcellularLocation>
    <subcellularLocation>
        <location evidence="3">Secreted</location>
    </subcellularLocation>
</comment>
<evidence type="ECO:0000256" key="18">
    <source>
        <dbReference type="ARBA" id="ARBA00023002"/>
    </source>
</evidence>
<comment type="similarity">
    <text evidence="5 28">Belongs to the pyrroline-5-carboxylate reductase family.</text>
</comment>
<keyword evidence="18 28" id="KW-0560">Oxidoreductase</keyword>
<dbReference type="InterPro" id="IPR008927">
    <property type="entry name" value="6-PGluconate_DH-like_C_sf"/>
</dbReference>
<keyword evidence="16 28" id="KW-0521">NADP</keyword>
<evidence type="ECO:0000256" key="10">
    <source>
        <dbReference type="ARBA" id="ARBA00022525"/>
    </source>
</evidence>
<dbReference type="PANTHER" id="PTHR11645">
    <property type="entry name" value="PYRROLINE-5-CARBOXYLATE REDUCTASE"/>
    <property type="match status" value="1"/>
</dbReference>
<evidence type="ECO:0000256" key="25">
    <source>
        <dbReference type="ARBA" id="ARBA00049875"/>
    </source>
</evidence>
<dbReference type="GO" id="GO:0005615">
    <property type="term" value="C:extracellular space"/>
    <property type="evidence" value="ECO:0007669"/>
    <property type="project" value="UniProtKB-KW"/>
</dbReference>
<keyword evidence="11" id="KW-0597">Phosphoprotein</keyword>
<dbReference type="FunFam" id="1.10.3730.10:FF:000003">
    <property type="entry name" value="Pyrroline-5-carboxylate reductase 1, mitochondrial"/>
    <property type="match status" value="1"/>
</dbReference>